<gene>
    <name evidence="1" type="ORF">KTS37_04915</name>
</gene>
<comment type="caution">
    <text evidence="1">The sequence shown here is derived from an EMBL/GenBank/DDBJ whole genome shotgun (WGS) entry which is preliminary data.</text>
</comment>
<dbReference type="RefSeq" id="WP_162411617.1">
    <property type="nucleotide sequence ID" value="NZ_JAHQXE010000001.1"/>
</dbReference>
<dbReference type="EMBL" id="JAHQXE010000001">
    <property type="protein sequence ID" value="MBV0901123.1"/>
    <property type="molecule type" value="Genomic_DNA"/>
</dbReference>
<organism evidence="1 2">
    <name type="scientific">Haloarcula salina</name>
    <dbReference type="NCBI Taxonomy" id="1429914"/>
    <lineage>
        <taxon>Archaea</taxon>
        <taxon>Methanobacteriati</taxon>
        <taxon>Methanobacteriota</taxon>
        <taxon>Stenosarchaea group</taxon>
        <taxon>Halobacteria</taxon>
        <taxon>Halobacteriales</taxon>
        <taxon>Haloarculaceae</taxon>
        <taxon>Haloarcula</taxon>
    </lineage>
</organism>
<proteinExistence type="predicted"/>
<dbReference type="PANTHER" id="PTHR45947">
    <property type="entry name" value="SULFOQUINOVOSYL TRANSFERASE SQD2"/>
    <property type="match status" value="1"/>
</dbReference>
<dbReference type="CDD" id="cd03801">
    <property type="entry name" value="GT4_PimA-like"/>
    <property type="match status" value="1"/>
</dbReference>
<accession>A0AA41FYU6</accession>
<evidence type="ECO:0000313" key="1">
    <source>
        <dbReference type="EMBL" id="MBV0901123.1"/>
    </source>
</evidence>
<dbReference type="InterPro" id="IPR050194">
    <property type="entry name" value="Glycosyltransferase_grp1"/>
</dbReference>
<evidence type="ECO:0000313" key="2">
    <source>
        <dbReference type="Proteomes" id="UP001166304"/>
    </source>
</evidence>
<dbReference type="Proteomes" id="UP001166304">
    <property type="component" value="Unassembled WGS sequence"/>
</dbReference>
<dbReference type="Gene3D" id="3.40.50.2000">
    <property type="entry name" value="Glycogen Phosphorylase B"/>
    <property type="match status" value="2"/>
</dbReference>
<dbReference type="GO" id="GO:0016757">
    <property type="term" value="F:glycosyltransferase activity"/>
    <property type="evidence" value="ECO:0007669"/>
    <property type="project" value="TreeGrafter"/>
</dbReference>
<dbReference type="AlphaFoldDB" id="A0AA41FYU6"/>
<name>A0AA41FYU6_9EURY</name>
<sequence length="392" mass="42896">MTGPEHRGDRAASRTADLPSVCVVTHPLAAAGENATRSLLDILSAITSVSLVTADLPADSEIRERHELIELTQKGAGNSVLVAAFRFLLNQLRMCRVVAERDEEVVLFFGATSYLLPIIVARLLGKTVLVEPRGDVPLTLRLNWERELPDAVAAALAGAVRALERAGFAAAHGVVTYTPEMARQLDLHPEAPSVYPTGARYVRTKEFSVERPYDDRDRVVGFLGRLDEEKGVRELAAVARSLPDDVTFRFIGDGDLREWLESDLSDEVERGEVELTGWVDHDDVPRQLNDLALLVMPSQPTEGLPTTILEALACGTPVLASPVSGVPDVVREGETGFLIESRAPEPLRETVLDVLARDDLTAISENGRELIEREYSFEAACDRYAAILSEVR</sequence>
<keyword evidence="2" id="KW-1185">Reference proteome</keyword>
<protein>
    <submittedName>
        <fullName evidence="1">Glycosyltransferase</fullName>
    </submittedName>
</protein>
<reference evidence="1" key="1">
    <citation type="submission" date="2021-06" db="EMBL/GenBank/DDBJ databases">
        <title>New haloarchaea isolates fom saline soil.</title>
        <authorList>
            <person name="Duran-Viseras A."/>
            <person name="Sanchez-Porro C.S."/>
            <person name="Ventosa A."/>
        </authorList>
    </citation>
    <scope>NUCLEOTIDE SEQUENCE</scope>
    <source>
        <strain evidence="1">JCM 18369</strain>
    </source>
</reference>
<dbReference type="Pfam" id="PF13692">
    <property type="entry name" value="Glyco_trans_1_4"/>
    <property type="match status" value="1"/>
</dbReference>
<dbReference type="PANTHER" id="PTHR45947:SF15">
    <property type="entry name" value="TEICHURONIC ACID BIOSYNTHESIS GLYCOSYLTRANSFERASE TUAC-RELATED"/>
    <property type="match status" value="1"/>
</dbReference>
<dbReference type="SUPFAM" id="SSF53756">
    <property type="entry name" value="UDP-Glycosyltransferase/glycogen phosphorylase"/>
    <property type="match status" value="1"/>
</dbReference>